<sequence length="308" mass="32820">MGNLRRRGRSAGDADLPLSPLQVRRLHQLVEATLARAGIVVRPVGDELVVEGGGVYPLRDLAAECATEPTARWPGLVERHVEDVLAPGPSSLAELPDHTLLSAAALRLVPTDSLPEGWDPDAPRVTEDLTSVVTLDLGDEALTPSAAALAERAPHVPWREQARDNLRARARGMDLSHDRVAPVDDPEAGFDLLVGESGLVASTSLVLDEVLERVEEEDRGRGVLVGVPYRHQVVLRVVDGPGAARSIGPMADYLGATHAAAPGPLSPLVHWVRHDDWLPVTRAGDDGAAAEHRLAEALDPEVAQALDI</sequence>
<reference evidence="1" key="1">
    <citation type="submission" date="2020-05" db="EMBL/GenBank/DDBJ databases">
        <authorList>
            <person name="Chiriac C."/>
            <person name="Salcher M."/>
            <person name="Ghai R."/>
            <person name="Kavagutti S V."/>
        </authorList>
    </citation>
    <scope>NUCLEOTIDE SEQUENCE</scope>
</reference>
<protein>
    <submittedName>
        <fullName evidence="1">Unannotated protein</fullName>
    </submittedName>
</protein>
<gene>
    <name evidence="1" type="ORF">UFOPK2761_02948</name>
</gene>
<evidence type="ECO:0000313" key="1">
    <source>
        <dbReference type="EMBL" id="CAB4764952.1"/>
    </source>
</evidence>
<dbReference type="EMBL" id="CAEZYQ010000031">
    <property type="protein sequence ID" value="CAB4764952.1"/>
    <property type="molecule type" value="Genomic_DNA"/>
</dbReference>
<organism evidence="1">
    <name type="scientific">freshwater metagenome</name>
    <dbReference type="NCBI Taxonomy" id="449393"/>
    <lineage>
        <taxon>unclassified sequences</taxon>
        <taxon>metagenomes</taxon>
        <taxon>ecological metagenomes</taxon>
    </lineage>
</organism>
<proteinExistence type="predicted"/>
<name>A0A6J6UYR1_9ZZZZ</name>
<dbReference type="AlphaFoldDB" id="A0A6J6UYR1"/>
<accession>A0A6J6UYR1</accession>